<dbReference type="Gene3D" id="3.40.50.2300">
    <property type="match status" value="2"/>
</dbReference>
<dbReference type="InterPro" id="IPR028082">
    <property type="entry name" value="Peripla_BP_I"/>
</dbReference>
<dbReference type="CDD" id="cd06267">
    <property type="entry name" value="PBP1_LacI_sugar_binding-like"/>
    <property type="match status" value="1"/>
</dbReference>
<sequence>MDTKIKDVAKLAGVSVATVSRVLNESELVSEKTRRKVQEAIDAMNYYPNATAKYLRSRRTMTIGVIVSDINVSYYAEIVKGIENMAYSRKYKVIICDAQNQMDKELGYLELLLNRTVDAMILITPLVADEVITDLVDKDFNVGVIGRYIEHPGVPCSLTDNVKFSKEVVKHLIDMGHRSIAFLSGYPDALDSYERLEGYIKALREHQIPFRPELIESGNFNEEGGYAAFKRLAGKEIPFTAVYSANDEMALGVYAACAELGIVIPNDMAVVGADNNRITKYITPKMSTVDQPKYTMGALLAEKLIDQMNENKFESQRVFKVDSELIVRGSSDLAING</sequence>
<proteinExistence type="predicted"/>
<comment type="caution">
    <text evidence="5">The sequence shown here is derived from an EMBL/GenBank/DDBJ whole genome shotgun (WGS) entry which is preliminary data.</text>
</comment>
<name>A0A9X2SC94_9BACL</name>
<gene>
    <name evidence="5" type="ORF">NQZ67_17995</name>
</gene>
<dbReference type="PRINTS" id="PR00036">
    <property type="entry name" value="HTHLACI"/>
</dbReference>
<evidence type="ECO:0000313" key="5">
    <source>
        <dbReference type="EMBL" id="MCR2805777.1"/>
    </source>
</evidence>
<keyword evidence="6" id="KW-1185">Reference proteome</keyword>
<dbReference type="PROSITE" id="PS00356">
    <property type="entry name" value="HTH_LACI_1"/>
    <property type="match status" value="1"/>
</dbReference>
<evidence type="ECO:0000259" key="4">
    <source>
        <dbReference type="PROSITE" id="PS50932"/>
    </source>
</evidence>
<dbReference type="GO" id="GO:0000976">
    <property type="term" value="F:transcription cis-regulatory region binding"/>
    <property type="evidence" value="ECO:0007669"/>
    <property type="project" value="TreeGrafter"/>
</dbReference>
<reference evidence="5" key="1">
    <citation type="submission" date="2022-08" db="EMBL/GenBank/DDBJ databases">
        <title>The genomic sequence of strain Paenibacillus sp. SCIV0701.</title>
        <authorList>
            <person name="Zhao H."/>
        </authorList>
    </citation>
    <scope>NUCLEOTIDE SEQUENCE</scope>
    <source>
        <strain evidence="5">SCIV0701</strain>
    </source>
</reference>
<dbReference type="GO" id="GO:0003700">
    <property type="term" value="F:DNA-binding transcription factor activity"/>
    <property type="evidence" value="ECO:0007669"/>
    <property type="project" value="TreeGrafter"/>
</dbReference>
<evidence type="ECO:0000313" key="6">
    <source>
        <dbReference type="Proteomes" id="UP001141950"/>
    </source>
</evidence>
<dbReference type="PANTHER" id="PTHR30146:SF109">
    <property type="entry name" value="HTH-TYPE TRANSCRIPTIONAL REGULATOR GALS"/>
    <property type="match status" value="1"/>
</dbReference>
<keyword evidence="1" id="KW-0805">Transcription regulation</keyword>
<dbReference type="EMBL" id="JANIPJ010000013">
    <property type="protein sequence ID" value="MCR2805777.1"/>
    <property type="molecule type" value="Genomic_DNA"/>
</dbReference>
<dbReference type="Pfam" id="PF13377">
    <property type="entry name" value="Peripla_BP_3"/>
    <property type="match status" value="1"/>
</dbReference>
<protein>
    <submittedName>
        <fullName evidence="5">LacI family transcriptional regulator</fullName>
    </submittedName>
</protein>
<dbReference type="SUPFAM" id="SSF53822">
    <property type="entry name" value="Periplasmic binding protein-like I"/>
    <property type="match status" value="1"/>
</dbReference>
<dbReference type="PROSITE" id="PS50932">
    <property type="entry name" value="HTH_LACI_2"/>
    <property type="match status" value="1"/>
</dbReference>
<feature type="domain" description="HTH lacI-type" evidence="4">
    <location>
        <begin position="3"/>
        <end position="57"/>
    </location>
</feature>
<dbReference type="RefSeq" id="WP_257448610.1">
    <property type="nucleotide sequence ID" value="NZ_JANIPJ010000013.1"/>
</dbReference>
<dbReference type="SMART" id="SM00354">
    <property type="entry name" value="HTH_LACI"/>
    <property type="match status" value="1"/>
</dbReference>
<dbReference type="InterPro" id="IPR000843">
    <property type="entry name" value="HTH_LacI"/>
</dbReference>
<dbReference type="Pfam" id="PF00356">
    <property type="entry name" value="LacI"/>
    <property type="match status" value="1"/>
</dbReference>
<dbReference type="InterPro" id="IPR010982">
    <property type="entry name" value="Lambda_DNA-bd_dom_sf"/>
</dbReference>
<dbReference type="Proteomes" id="UP001141950">
    <property type="component" value="Unassembled WGS sequence"/>
</dbReference>
<evidence type="ECO:0000256" key="2">
    <source>
        <dbReference type="ARBA" id="ARBA00023125"/>
    </source>
</evidence>
<dbReference type="CDD" id="cd01392">
    <property type="entry name" value="HTH_LacI"/>
    <property type="match status" value="1"/>
</dbReference>
<evidence type="ECO:0000256" key="3">
    <source>
        <dbReference type="ARBA" id="ARBA00023163"/>
    </source>
</evidence>
<keyword evidence="3" id="KW-0804">Transcription</keyword>
<organism evidence="5 6">
    <name type="scientific">Paenibacillus soyae</name>
    <dbReference type="NCBI Taxonomy" id="2969249"/>
    <lineage>
        <taxon>Bacteria</taxon>
        <taxon>Bacillati</taxon>
        <taxon>Bacillota</taxon>
        <taxon>Bacilli</taxon>
        <taxon>Bacillales</taxon>
        <taxon>Paenibacillaceae</taxon>
        <taxon>Paenibacillus</taxon>
    </lineage>
</organism>
<dbReference type="Gene3D" id="1.10.260.40">
    <property type="entry name" value="lambda repressor-like DNA-binding domains"/>
    <property type="match status" value="1"/>
</dbReference>
<keyword evidence="2" id="KW-0238">DNA-binding</keyword>
<accession>A0A9X2SC94</accession>
<dbReference type="InterPro" id="IPR046335">
    <property type="entry name" value="LacI/GalR-like_sensor"/>
</dbReference>
<evidence type="ECO:0000256" key="1">
    <source>
        <dbReference type="ARBA" id="ARBA00023015"/>
    </source>
</evidence>
<dbReference type="SUPFAM" id="SSF47413">
    <property type="entry name" value="lambda repressor-like DNA-binding domains"/>
    <property type="match status" value="1"/>
</dbReference>
<dbReference type="PANTHER" id="PTHR30146">
    <property type="entry name" value="LACI-RELATED TRANSCRIPTIONAL REPRESSOR"/>
    <property type="match status" value="1"/>
</dbReference>
<dbReference type="AlphaFoldDB" id="A0A9X2SC94"/>